<feature type="region of interest" description="Disordered" evidence="3">
    <location>
        <begin position="236"/>
        <end position="283"/>
    </location>
</feature>
<evidence type="ECO:0000313" key="6">
    <source>
        <dbReference type="Proteomes" id="UP000001554"/>
    </source>
</evidence>
<proteinExistence type="predicted"/>
<dbReference type="SUPFAM" id="SSF49854">
    <property type="entry name" value="Spermadhesin, CUB domain"/>
    <property type="match status" value="1"/>
</dbReference>
<dbReference type="Gene3D" id="2.60.120.290">
    <property type="entry name" value="Spermadhesin, CUB domain"/>
    <property type="match status" value="1"/>
</dbReference>
<feature type="compositionally biased region" description="Polar residues" evidence="3">
    <location>
        <begin position="236"/>
        <end position="252"/>
    </location>
</feature>
<keyword evidence="4" id="KW-0472">Membrane</keyword>
<gene>
    <name evidence="7" type="primary">LOC118429498</name>
</gene>
<organism evidence="6 7">
    <name type="scientific">Branchiostoma floridae</name>
    <name type="common">Florida lancelet</name>
    <name type="synonym">Amphioxus</name>
    <dbReference type="NCBI Taxonomy" id="7739"/>
    <lineage>
        <taxon>Eukaryota</taxon>
        <taxon>Metazoa</taxon>
        <taxon>Chordata</taxon>
        <taxon>Cephalochordata</taxon>
        <taxon>Leptocardii</taxon>
        <taxon>Amphioxiformes</taxon>
        <taxon>Branchiostomatidae</taxon>
        <taxon>Branchiostoma</taxon>
    </lineage>
</organism>
<feature type="transmembrane region" description="Helical" evidence="4">
    <location>
        <begin position="207"/>
        <end position="228"/>
    </location>
</feature>
<evidence type="ECO:0000256" key="4">
    <source>
        <dbReference type="SAM" id="Phobius"/>
    </source>
</evidence>
<dbReference type="InterPro" id="IPR035914">
    <property type="entry name" value="Sperma_CUB_dom_sf"/>
</dbReference>
<dbReference type="GeneID" id="118429498"/>
<dbReference type="OMA" id="SAHYDGC"/>
<evidence type="ECO:0000256" key="1">
    <source>
        <dbReference type="ARBA" id="ARBA00023157"/>
    </source>
</evidence>
<dbReference type="Gene3D" id="4.10.400.10">
    <property type="entry name" value="Low-density Lipoprotein Receptor"/>
    <property type="match status" value="1"/>
</dbReference>
<dbReference type="InterPro" id="IPR036055">
    <property type="entry name" value="LDL_receptor-like_sf"/>
</dbReference>
<feature type="chain" id="PRO_5039906989" evidence="5">
    <location>
        <begin position="21"/>
        <end position="283"/>
    </location>
</feature>
<dbReference type="InterPro" id="IPR042333">
    <property type="entry name" value="LRAD2/Mig-13-like"/>
</dbReference>
<evidence type="ECO:0000256" key="3">
    <source>
        <dbReference type="SAM" id="MobiDB-lite"/>
    </source>
</evidence>
<evidence type="ECO:0000256" key="2">
    <source>
        <dbReference type="PROSITE-ProRule" id="PRU00124"/>
    </source>
</evidence>
<keyword evidence="5" id="KW-0732">Signal</keyword>
<dbReference type="OrthoDB" id="6514358at2759"/>
<reference evidence="7" key="2">
    <citation type="submission" date="2025-08" db="UniProtKB">
        <authorList>
            <consortium name="RefSeq"/>
        </authorList>
    </citation>
    <scope>IDENTIFICATION</scope>
    <source>
        <strain evidence="7">S238N-H82</strain>
        <tissue evidence="7">Testes</tissue>
    </source>
</reference>
<feature type="signal peptide" evidence="5">
    <location>
        <begin position="1"/>
        <end position="20"/>
    </location>
</feature>
<dbReference type="CDD" id="cd00112">
    <property type="entry name" value="LDLa"/>
    <property type="match status" value="1"/>
</dbReference>
<dbReference type="Proteomes" id="UP000001554">
    <property type="component" value="Chromosome 13"/>
</dbReference>
<name>A0A9J7M6T6_BRAFL</name>
<dbReference type="InterPro" id="IPR002172">
    <property type="entry name" value="LDrepeatLR_classA_rpt"/>
</dbReference>
<reference evidence="6" key="1">
    <citation type="journal article" date="2020" name="Nat. Ecol. Evol.">
        <title>Deeply conserved synteny resolves early events in vertebrate evolution.</title>
        <authorList>
            <person name="Simakov O."/>
            <person name="Marletaz F."/>
            <person name="Yue J.X."/>
            <person name="O'Connell B."/>
            <person name="Jenkins J."/>
            <person name="Brandt A."/>
            <person name="Calef R."/>
            <person name="Tung C.H."/>
            <person name="Huang T.K."/>
            <person name="Schmutz J."/>
            <person name="Satoh N."/>
            <person name="Yu J.K."/>
            <person name="Putnam N.H."/>
            <person name="Green R.E."/>
            <person name="Rokhsar D.S."/>
        </authorList>
    </citation>
    <scope>NUCLEOTIDE SEQUENCE [LARGE SCALE GENOMIC DNA]</scope>
    <source>
        <strain evidence="6">S238N-H82</strain>
    </source>
</reference>
<sequence length="283" mass="31015">MELSWVQCFLLGLVFTYVRAATRNIDMGYYCTHPGNRVDISDSDTGELFLDPYHASEDCSVTLVAAVGKRIFLQFTDISIRGISGHRDCTDELFVKGGSYGGGIRPDSSWERVCGISHPDFDAHNRHVTLKFKSYLHGYGHIRIRYTVYHSAHYDGCDGYTCLGRDMCIDDSLMCDGVDHCGDNSDEEHYSVGGCGVLHHRQWLKKIGIIAGCVGGVLLLIVVTYICYRRKRSPATTTSDVPMATVAQTTNRGPPQGTGGGSYSPPPSYDEVVKSSPPGNAVV</sequence>
<dbReference type="PANTHER" id="PTHR24652">
    <property type="entry name" value="LOW-DENSITY LIPOPROTEIN RECEPTOR CLASS A DOMAIN-CONTAINING PROTEIN 2"/>
    <property type="match status" value="1"/>
</dbReference>
<dbReference type="RefSeq" id="XP_035695891.1">
    <property type="nucleotide sequence ID" value="XM_035839998.1"/>
</dbReference>
<accession>A0A9J7M6T6</accession>
<keyword evidence="6" id="KW-1185">Reference proteome</keyword>
<evidence type="ECO:0000256" key="5">
    <source>
        <dbReference type="SAM" id="SignalP"/>
    </source>
</evidence>
<dbReference type="KEGG" id="bfo:118429498"/>
<evidence type="ECO:0000313" key="7">
    <source>
        <dbReference type="RefSeq" id="XP_035695891.1"/>
    </source>
</evidence>
<dbReference type="PANTHER" id="PTHR24652:SF69">
    <property type="entry name" value="CUB DOMAIN-CONTAINING PROTEIN"/>
    <property type="match status" value="1"/>
</dbReference>
<keyword evidence="4" id="KW-0812">Transmembrane</keyword>
<dbReference type="SUPFAM" id="SSF57424">
    <property type="entry name" value="LDL receptor-like module"/>
    <property type="match status" value="1"/>
</dbReference>
<dbReference type="SMART" id="SM00192">
    <property type="entry name" value="LDLa"/>
    <property type="match status" value="1"/>
</dbReference>
<keyword evidence="4" id="KW-1133">Transmembrane helix</keyword>
<dbReference type="PROSITE" id="PS50068">
    <property type="entry name" value="LDLRA_2"/>
    <property type="match status" value="1"/>
</dbReference>
<protein>
    <submittedName>
        <fullName evidence="7">Uncharacterized protein LOC118429498</fullName>
    </submittedName>
</protein>
<keyword evidence="1" id="KW-1015">Disulfide bond</keyword>
<dbReference type="AlphaFoldDB" id="A0A9J7M6T6"/>
<comment type="caution">
    <text evidence="2">Lacks conserved residue(s) required for the propagation of feature annotation.</text>
</comment>